<evidence type="ECO:0000313" key="4">
    <source>
        <dbReference type="Proteomes" id="UP000283509"/>
    </source>
</evidence>
<feature type="region of interest" description="Disordered" evidence="2">
    <location>
        <begin position="1"/>
        <end position="65"/>
    </location>
</feature>
<evidence type="ECO:0000313" key="3">
    <source>
        <dbReference type="EMBL" id="ROT62650.1"/>
    </source>
</evidence>
<reference evidence="3 4" key="1">
    <citation type="submission" date="2018-04" db="EMBL/GenBank/DDBJ databases">
        <authorList>
            <person name="Zhang X."/>
            <person name="Yuan J."/>
            <person name="Li F."/>
            <person name="Xiang J."/>
        </authorList>
    </citation>
    <scope>NUCLEOTIDE SEQUENCE [LARGE SCALE GENOMIC DNA]</scope>
    <source>
        <tissue evidence="3">Muscle</tissue>
    </source>
</reference>
<evidence type="ECO:0000256" key="2">
    <source>
        <dbReference type="SAM" id="MobiDB-lite"/>
    </source>
</evidence>
<feature type="compositionally biased region" description="Basic residues" evidence="2">
    <location>
        <begin position="746"/>
        <end position="759"/>
    </location>
</feature>
<keyword evidence="1" id="KW-0175">Coiled coil</keyword>
<feature type="compositionally biased region" description="Basic and acidic residues" evidence="2">
    <location>
        <begin position="618"/>
        <end position="639"/>
    </location>
</feature>
<protein>
    <submittedName>
        <fullName evidence="3">Uncharacterized protein</fullName>
    </submittedName>
</protein>
<feature type="region of interest" description="Disordered" evidence="2">
    <location>
        <begin position="829"/>
        <end position="852"/>
    </location>
</feature>
<feature type="region of interest" description="Disordered" evidence="2">
    <location>
        <begin position="593"/>
        <end position="660"/>
    </location>
</feature>
<feature type="compositionally biased region" description="Basic and acidic residues" evidence="2">
    <location>
        <begin position="388"/>
        <end position="405"/>
    </location>
</feature>
<proteinExistence type="predicted"/>
<keyword evidence="4" id="KW-1185">Reference proteome</keyword>
<dbReference type="Proteomes" id="UP000283509">
    <property type="component" value="Unassembled WGS sequence"/>
</dbReference>
<feature type="compositionally biased region" description="Basic and acidic residues" evidence="2">
    <location>
        <begin position="105"/>
        <end position="119"/>
    </location>
</feature>
<feature type="compositionally biased region" description="Basic residues" evidence="2">
    <location>
        <begin position="141"/>
        <end position="154"/>
    </location>
</feature>
<reference evidence="3 4" key="2">
    <citation type="submission" date="2019-01" db="EMBL/GenBank/DDBJ databases">
        <title>The decoding of complex shrimp genome reveals the adaptation for benthos swimmer, frequently molting mechanism and breeding impact on genome.</title>
        <authorList>
            <person name="Sun Y."/>
            <person name="Gao Y."/>
            <person name="Yu Y."/>
        </authorList>
    </citation>
    <scope>NUCLEOTIDE SEQUENCE [LARGE SCALE GENOMIC DNA]</scope>
    <source>
        <tissue evidence="3">Muscle</tissue>
    </source>
</reference>
<organism evidence="3 4">
    <name type="scientific">Penaeus vannamei</name>
    <name type="common">Whiteleg shrimp</name>
    <name type="synonym">Litopenaeus vannamei</name>
    <dbReference type="NCBI Taxonomy" id="6689"/>
    <lineage>
        <taxon>Eukaryota</taxon>
        <taxon>Metazoa</taxon>
        <taxon>Ecdysozoa</taxon>
        <taxon>Arthropoda</taxon>
        <taxon>Crustacea</taxon>
        <taxon>Multicrustacea</taxon>
        <taxon>Malacostraca</taxon>
        <taxon>Eumalacostraca</taxon>
        <taxon>Eucarida</taxon>
        <taxon>Decapoda</taxon>
        <taxon>Dendrobranchiata</taxon>
        <taxon>Penaeoidea</taxon>
        <taxon>Penaeidae</taxon>
        <taxon>Penaeus</taxon>
    </lineage>
</organism>
<feature type="coiled-coil region" evidence="1">
    <location>
        <begin position="767"/>
        <end position="799"/>
    </location>
</feature>
<evidence type="ECO:0000256" key="1">
    <source>
        <dbReference type="SAM" id="Coils"/>
    </source>
</evidence>
<feature type="compositionally biased region" description="Basic residues" evidence="2">
    <location>
        <begin position="601"/>
        <end position="611"/>
    </location>
</feature>
<comment type="caution">
    <text evidence="3">The sequence shown here is derived from an EMBL/GenBank/DDBJ whole genome shotgun (WGS) entry which is preliminary data.</text>
</comment>
<feature type="region of interest" description="Disordered" evidence="2">
    <location>
        <begin position="314"/>
        <end position="347"/>
    </location>
</feature>
<dbReference type="EMBL" id="QCYY01003567">
    <property type="protein sequence ID" value="ROT62650.1"/>
    <property type="molecule type" value="Genomic_DNA"/>
</dbReference>
<feature type="region of interest" description="Disordered" evidence="2">
    <location>
        <begin position="220"/>
        <end position="295"/>
    </location>
</feature>
<feature type="region of interest" description="Disordered" evidence="2">
    <location>
        <begin position="716"/>
        <end position="764"/>
    </location>
</feature>
<dbReference type="AlphaFoldDB" id="A0A3R7SIN8"/>
<gene>
    <name evidence="3" type="ORF">C7M84_019491</name>
</gene>
<sequence length="852" mass="95602">MAAIALGPRDAQERSAKRKATTWADERQHQQAAKKRREQEQAPISLPGVECFEAQAETTPTSTTSSLDALMLELDMLALERCELEAVEPPAGAFRYSDLKQRRAERKAQRAAERQHAADVARALGTRGEPRALDLPLEGTKKRKRSQRQRRALRRQTESHCLDQLAGQLEALDLERDAEEARLARRRRKNWRRRQALRRQAEPQAMDTLTWQLEALAAQGGAEGASGGRAPAGEEEEAAAAEGRPQELMNGVALHGPAGGAAGGAGPRARRRGSPAGQEEEEELARRQALRRQAEPQAMDTLTWQLEALGTDEFVPSEGEGRGAPLRCGTKSQGTQHRRATDRRGLESLTERQTLSRITRPSRTSETQHDVLERLTRKMAAIALGPRDAQERSAKRKATWADERQQQQAAKKRREQEQAPISLPGVDCFEAQAETTPASTTSSLDALMLELDMLALERCELEAVEPPAGPSALLTWRGRWARGASPGPWTSRWRGTRRGRGASVSAGLCAARRSRIAWTSWGQLEALDLERDAEEARLARRKRKNWRRRQALRRQAEPQAMDTLTWQLEALGLEQAKGGSVPLQQRRAELKALRAAERQQEKRRRRQRRRPPAGTDDPGARDAQERSAKRKATWADERQQQQAAKKRREQEQAPISLPGVDCFEAQAETTPASTTSSLDALMLELDMLALERCELEAVEPPAGAFRYSDLKQRRAERKAQRAAERQQALGTRGEPRALDLPLEGTKKRKRSQRQRRALRRQTESHCLDQLAGQLEALDLERDAEEARLARRRRKNWRRRQALRRQAEPQAMDTLTWQLEALGLEQAKGGSELMSSFPPKEGRGAPSALRDNL</sequence>
<feature type="region of interest" description="Disordered" evidence="2">
    <location>
        <begin position="185"/>
        <end position="205"/>
    </location>
</feature>
<feature type="compositionally biased region" description="Basic residues" evidence="2">
    <location>
        <begin position="185"/>
        <end position="197"/>
    </location>
</feature>
<accession>A0A3R7SIN8</accession>
<feature type="region of interest" description="Disordered" evidence="2">
    <location>
        <begin position="384"/>
        <end position="426"/>
    </location>
</feature>
<feature type="compositionally biased region" description="Gly residues" evidence="2">
    <location>
        <begin position="257"/>
        <end position="266"/>
    </location>
</feature>
<feature type="region of interest" description="Disordered" evidence="2">
    <location>
        <begin position="105"/>
        <end position="159"/>
    </location>
</feature>
<name>A0A3R7SIN8_PENVA</name>